<proteinExistence type="predicted"/>
<sequence>MECVSDMEVKAIWGNYNFDYLYSEALGYSGGILCVWDPNIFQKSHHTISDNFVATYGTWIPTKSKILLISIYAPQSEAAKRMLWSFISEIINRWDGECVVMGDFNEVRVEDERMGSVFNVRGARDFNNFITSAGLVDVQLEGYAFTWSHPSAAKMSKLELMSDSTSATKELTHFQHTGQYQSNHIIHHARRNQKLCTYLHSLVSETNGSLHLKWTADVFNVELIKYQNVEEEMVKMLQIAMTCVD</sequence>
<protein>
    <submittedName>
        <fullName evidence="1">RNA-directed DNA polymerase, eukaryota</fullName>
    </submittedName>
</protein>
<dbReference type="Proteomes" id="UP001151760">
    <property type="component" value="Unassembled WGS sequence"/>
</dbReference>
<reference evidence="1" key="2">
    <citation type="submission" date="2022-01" db="EMBL/GenBank/DDBJ databases">
        <authorList>
            <person name="Yamashiro T."/>
            <person name="Shiraishi A."/>
            <person name="Satake H."/>
            <person name="Nakayama K."/>
        </authorList>
    </citation>
    <scope>NUCLEOTIDE SEQUENCE</scope>
</reference>
<name>A0ABQ5ITQ7_9ASTR</name>
<organism evidence="1 2">
    <name type="scientific">Tanacetum coccineum</name>
    <dbReference type="NCBI Taxonomy" id="301880"/>
    <lineage>
        <taxon>Eukaryota</taxon>
        <taxon>Viridiplantae</taxon>
        <taxon>Streptophyta</taxon>
        <taxon>Embryophyta</taxon>
        <taxon>Tracheophyta</taxon>
        <taxon>Spermatophyta</taxon>
        <taxon>Magnoliopsida</taxon>
        <taxon>eudicotyledons</taxon>
        <taxon>Gunneridae</taxon>
        <taxon>Pentapetalae</taxon>
        <taxon>asterids</taxon>
        <taxon>campanulids</taxon>
        <taxon>Asterales</taxon>
        <taxon>Asteraceae</taxon>
        <taxon>Asteroideae</taxon>
        <taxon>Anthemideae</taxon>
        <taxon>Anthemidinae</taxon>
        <taxon>Tanacetum</taxon>
    </lineage>
</organism>
<evidence type="ECO:0000313" key="2">
    <source>
        <dbReference type="Proteomes" id="UP001151760"/>
    </source>
</evidence>
<comment type="caution">
    <text evidence="1">The sequence shown here is derived from an EMBL/GenBank/DDBJ whole genome shotgun (WGS) entry which is preliminary data.</text>
</comment>
<dbReference type="EMBL" id="BQNB010021171">
    <property type="protein sequence ID" value="GJU03615.1"/>
    <property type="molecule type" value="Genomic_DNA"/>
</dbReference>
<dbReference type="GO" id="GO:0003964">
    <property type="term" value="F:RNA-directed DNA polymerase activity"/>
    <property type="evidence" value="ECO:0007669"/>
    <property type="project" value="UniProtKB-KW"/>
</dbReference>
<keyword evidence="1" id="KW-0548">Nucleotidyltransferase</keyword>
<accession>A0ABQ5ITQ7</accession>
<keyword evidence="1" id="KW-0808">Transferase</keyword>
<reference evidence="1" key="1">
    <citation type="journal article" date="2022" name="Int. J. Mol. Sci.">
        <title>Draft Genome of Tanacetum Coccineum: Genomic Comparison of Closely Related Tanacetum-Family Plants.</title>
        <authorList>
            <person name="Yamashiro T."/>
            <person name="Shiraishi A."/>
            <person name="Nakayama K."/>
            <person name="Satake H."/>
        </authorList>
    </citation>
    <scope>NUCLEOTIDE SEQUENCE</scope>
</reference>
<keyword evidence="2" id="KW-1185">Reference proteome</keyword>
<gene>
    <name evidence="1" type="ORF">Tco_1113953</name>
</gene>
<keyword evidence="1" id="KW-0695">RNA-directed DNA polymerase</keyword>
<dbReference type="Gene3D" id="3.60.10.10">
    <property type="entry name" value="Endonuclease/exonuclease/phosphatase"/>
    <property type="match status" value="1"/>
</dbReference>
<evidence type="ECO:0000313" key="1">
    <source>
        <dbReference type="EMBL" id="GJU03615.1"/>
    </source>
</evidence>
<dbReference type="InterPro" id="IPR036691">
    <property type="entry name" value="Endo/exonu/phosph_ase_sf"/>
</dbReference>
<dbReference type="SUPFAM" id="SSF56219">
    <property type="entry name" value="DNase I-like"/>
    <property type="match status" value="1"/>
</dbReference>